<dbReference type="Pfam" id="PF00440">
    <property type="entry name" value="TetR_N"/>
    <property type="match status" value="1"/>
</dbReference>
<dbReference type="PRINTS" id="PR00455">
    <property type="entry name" value="HTHTETR"/>
</dbReference>
<dbReference type="PANTHER" id="PTHR30055:SF234">
    <property type="entry name" value="HTH-TYPE TRANSCRIPTIONAL REGULATOR BETI"/>
    <property type="match status" value="1"/>
</dbReference>
<reference evidence="6" key="3">
    <citation type="submission" date="2023-07" db="EMBL/GenBank/DDBJ databases">
        <title>Genome content predicts the carbon catabolic preferences of heterotrophic bacteria.</title>
        <authorList>
            <person name="Gralka M."/>
        </authorList>
    </citation>
    <scope>NUCLEOTIDE SEQUENCE</scope>
    <source>
        <strain evidence="6">G2M05</strain>
    </source>
</reference>
<evidence type="ECO:0000256" key="3">
    <source>
        <dbReference type="ARBA" id="ARBA00023163"/>
    </source>
</evidence>
<keyword evidence="2 4" id="KW-0238">DNA-binding</keyword>
<evidence type="ECO:0000313" key="9">
    <source>
        <dbReference type="Proteomes" id="UP001170624"/>
    </source>
</evidence>
<dbReference type="PROSITE" id="PS50977">
    <property type="entry name" value="HTH_TETR_2"/>
    <property type="match status" value="1"/>
</dbReference>
<dbReference type="InterPro" id="IPR001647">
    <property type="entry name" value="HTH_TetR"/>
</dbReference>
<dbReference type="AlphaFoldDB" id="A0AAW7Y1F1"/>
<dbReference type="GO" id="GO:0000976">
    <property type="term" value="F:transcription cis-regulatory region binding"/>
    <property type="evidence" value="ECO:0007669"/>
    <property type="project" value="TreeGrafter"/>
</dbReference>
<dbReference type="InterPro" id="IPR050109">
    <property type="entry name" value="HTH-type_TetR-like_transc_reg"/>
</dbReference>
<feature type="DNA-binding region" description="H-T-H motif" evidence="4">
    <location>
        <begin position="56"/>
        <end position="75"/>
    </location>
</feature>
<dbReference type="GO" id="GO:0003700">
    <property type="term" value="F:DNA-binding transcription factor activity"/>
    <property type="evidence" value="ECO:0007669"/>
    <property type="project" value="TreeGrafter"/>
</dbReference>
<keyword evidence="3" id="KW-0804">Transcription</keyword>
<comment type="caution">
    <text evidence="6">The sequence shown here is derived from an EMBL/GenBank/DDBJ whole genome shotgun (WGS) entry which is preliminary data.</text>
</comment>
<dbReference type="EMBL" id="JAUOPU010000004">
    <property type="protein sequence ID" value="MDO6542244.1"/>
    <property type="molecule type" value="Genomic_DNA"/>
</dbReference>
<evidence type="ECO:0000256" key="2">
    <source>
        <dbReference type="ARBA" id="ARBA00023125"/>
    </source>
</evidence>
<dbReference type="Proteomes" id="UP000215999">
    <property type="component" value="Unassembled WGS sequence"/>
</dbReference>
<dbReference type="EMBL" id="NOIF01000082">
    <property type="protein sequence ID" value="OZS43426.1"/>
    <property type="molecule type" value="Genomic_DNA"/>
</dbReference>
<dbReference type="PANTHER" id="PTHR30055">
    <property type="entry name" value="HTH-TYPE TRANSCRIPTIONAL REGULATOR RUTR"/>
    <property type="match status" value="1"/>
</dbReference>
<name>A0AAW7Y1F1_9GAMM</name>
<evidence type="ECO:0000259" key="5">
    <source>
        <dbReference type="PROSITE" id="PS50977"/>
    </source>
</evidence>
<keyword evidence="8" id="KW-1185">Reference proteome</keyword>
<organism evidence="6 9">
    <name type="scientific">Photobacterium sanguinicancri</name>
    <dbReference type="NCBI Taxonomy" id="875932"/>
    <lineage>
        <taxon>Bacteria</taxon>
        <taxon>Pseudomonadati</taxon>
        <taxon>Pseudomonadota</taxon>
        <taxon>Gammaproteobacteria</taxon>
        <taxon>Vibrionales</taxon>
        <taxon>Vibrionaceae</taxon>
        <taxon>Photobacterium</taxon>
    </lineage>
</organism>
<evidence type="ECO:0000256" key="1">
    <source>
        <dbReference type="ARBA" id="ARBA00023015"/>
    </source>
</evidence>
<dbReference type="SUPFAM" id="SSF46689">
    <property type="entry name" value="Homeodomain-like"/>
    <property type="match status" value="1"/>
</dbReference>
<evidence type="ECO:0000256" key="4">
    <source>
        <dbReference type="PROSITE-ProRule" id="PRU00335"/>
    </source>
</evidence>
<dbReference type="Gene3D" id="1.10.357.10">
    <property type="entry name" value="Tetracycline Repressor, domain 2"/>
    <property type="match status" value="1"/>
</dbReference>
<keyword evidence="1" id="KW-0805">Transcription regulation</keyword>
<reference evidence="7" key="2">
    <citation type="submission" date="2017-07" db="EMBL/GenBank/DDBJ databases">
        <authorList>
            <person name="Gomez-Gil B."/>
            <person name="Enciso-Ibarra K."/>
        </authorList>
    </citation>
    <scope>NUCLEOTIDE SEQUENCE</scope>
    <source>
        <strain evidence="7">CAIM 1827</strain>
    </source>
</reference>
<evidence type="ECO:0000313" key="8">
    <source>
        <dbReference type="Proteomes" id="UP000215999"/>
    </source>
</evidence>
<protein>
    <submittedName>
        <fullName evidence="6">TetR/AcrR family transcriptional regulator</fullName>
    </submittedName>
</protein>
<dbReference type="Proteomes" id="UP001170624">
    <property type="component" value="Unassembled WGS sequence"/>
</dbReference>
<sequence>MFGVTGCKGGKKLFCKLTDNRSTTLTKKQQAIEDREYELLVIAKALVVEEGFANLTMDKIAAASPYSKGTIYNHFTSKEDVISALGSQALLHEISLFRRAQTYDGLSREKVVAMHVAYHLFARIEPILSMCVLTSRTPWVIEKTSPERLAYINRLEEELVAITDAIFARGLSSHDLTLPEGMTTDSIIFANWSMAFGSNALINNAANSSCVARILQSQSILMNINIMLDGMGWLPLSSEHDYQQVWQHIEEDIFSDEVAYIATLKR</sequence>
<evidence type="ECO:0000313" key="7">
    <source>
        <dbReference type="EMBL" id="OZS43426.1"/>
    </source>
</evidence>
<gene>
    <name evidence="7" type="ORF">ASV53_13400</name>
    <name evidence="6" type="ORF">Q4568_06855</name>
</gene>
<dbReference type="InterPro" id="IPR009057">
    <property type="entry name" value="Homeodomain-like_sf"/>
</dbReference>
<accession>A0AAW7Y1F1</accession>
<feature type="domain" description="HTH tetR-type" evidence="5">
    <location>
        <begin position="33"/>
        <end position="93"/>
    </location>
</feature>
<evidence type="ECO:0000313" key="6">
    <source>
        <dbReference type="EMBL" id="MDO6542244.1"/>
    </source>
</evidence>
<dbReference type="RefSeq" id="WP_062692462.1">
    <property type="nucleotide sequence ID" value="NZ_JAKJUC010000010.1"/>
</dbReference>
<proteinExistence type="predicted"/>
<reference evidence="7 8" key="1">
    <citation type="journal article" date="2016" name="Antonie Van Leeuwenhoek">
        <title>Photobacterium sanguinicancri sp. nov. isolated from marine animals.</title>
        <authorList>
            <person name="Gomez-Gil B."/>
            <person name="Roque A."/>
            <person name="Rotllant G."/>
            <person name="Romalde J.L."/>
            <person name="Doce A."/>
            <person name="Eggermont M."/>
            <person name="Defoirdt T."/>
        </authorList>
    </citation>
    <scope>NUCLEOTIDE SEQUENCE [LARGE SCALE GENOMIC DNA]</scope>
    <source>
        <strain evidence="7 8">CAIM 1827</strain>
    </source>
</reference>